<dbReference type="PANTHER" id="PTHR46300">
    <property type="entry name" value="P450, PUTATIVE (EUROFUNG)-RELATED-RELATED"/>
    <property type="match status" value="1"/>
</dbReference>
<dbReference type="CDD" id="cd11065">
    <property type="entry name" value="CYP64-like"/>
    <property type="match status" value="1"/>
</dbReference>
<comment type="caution">
    <text evidence="11">The sequence shown here is derived from an EMBL/GenBank/DDBJ whole genome shotgun (WGS) entry which is preliminary data.</text>
</comment>
<keyword evidence="5 9" id="KW-0479">Metal-binding</keyword>
<sequence>MFDNLAGSPATLVGGFIALGLVVSFIGNSRRAPLPPGPRGWPVIGNLFDLPTRGDPLPWLAHKVAYGPISSVTVLGQTIVLLNDLQTTIDLLDKRSSIYSGRPIFPFAGGMVGWDQQMIMAQYGEHFRTMRKLLKSYLGSPTAVSTFRHIQEIETRYFLARVLDNPTKLISNIRLTAGAISLRISHGYTIETDKPDPLVDLVETAAKDFYHATMPGAWLVDIFPIMKHLPSWLPFKKAAALYRSHNLEQTDRPHSFVKRRMKAGTELPSFTSSMLQNGVDESTEHAIKYAATAIYGGGSDPAVAALSTFILLMILHPDVQKRARDELDSVVGTKRLPELKDRPRLPYLDAVLKEVLRWHTTGRIGIPHRSIQDDIYDGYLIPKDSIILPHMWYGPSFDDDLGLIMTLINRNITRDPQLYSNPSEFRPERFMADGNNSPELDPNTYIYGFGRRSCPGRDFANANMFITLAMTLSVFQIEKGRDENGVEIEPRCEFEGGTVSHPLPFAYTIKPRSADAEFLIRTVAEEAPRRPSDGPHL</sequence>
<dbReference type="GO" id="GO:0020037">
    <property type="term" value="F:heme binding"/>
    <property type="evidence" value="ECO:0007669"/>
    <property type="project" value="InterPro"/>
</dbReference>
<protein>
    <recommendedName>
        <fullName evidence="13">Cytochrome P450</fullName>
    </recommendedName>
</protein>
<evidence type="ECO:0000313" key="11">
    <source>
        <dbReference type="EMBL" id="KAF5387184.1"/>
    </source>
</evidence>
<evidence type="ECO:0000256" key="9">
    <source>
        <dbReference type="PIRSR" id="PIRSR602401-1"/>
    </source>
</evidence>
<dbReference type="InterPro" id="IPR050364">
    <property type="entry name" value="Cytochrome_P450_fung"/>
</dbReference>
<dbReference type="InterPro" id="IPR001128">
    <property type="entry name" value="Cyt_P450"/>
</dbReference>
<evidence type="ECO:0000256" key="4">
    <source>
        <dbReference type="ARBA" id="ARBA00022617"/>
    </source>
</evidence>
<evidence type="ECO:0000256" key="2">
    <source>
        <dbReference type="ARBA" id="ARBA00005179"/>
    </source>
</evidence>
<feature type="transmembrane region" description="Helical" evidence="10">
    <location>
        <begin position="6"/>
        <end position="26"/>
    </location>
</feature>
<dbReference type="InterPro" id="IPR002401">
    <property type="entry name" value="Cyt_P450_E_grp-I"/>
</dbReference>
<gene>
    <name evidence="11" type="ORF">D9615_001583</name>
</gene>
<evidence type="ECO:0000256" key="6">
    <source>
        <dbReference type="ARBA" id="ARBA00023002"/>
    </source>
</evidence>
<dbReference type="Gene3D" id="1.10.630.10">
    <property type="entry name" value="Cytochrome P450"/>
    <property type="match status" value="1"/>
</dbReference>
<evidence type="ECO:0000256" key="3">
    <source>
        <dbReference type="ARBA" id="ARBA00010617"/>
    </source>
</evidence>
<dbReference type="Proteomes" id="UP000565441">
    <property type="component" value="Unassembled WGS sequence"/>
</dbReference>
<reference evidence="11 12" key="1">
    <citation type="journal article" date="2020" name="ISME J.">
        <title>Uncovering the hidden diversity of litter-decomposition mechanisms in mushroom-forming fungi.</title>
        <authorList>
            <person name="Floudas D."/>
            <person name="Bentzer J."/>
            <person name="Ahren D."/>
            <person name="Johansson T."/>
            <person name="Persson P."/>
            <person name="Tunlid A."/>
        </authorList>
    </citation>
    <scope>NUCLEOTIDE SEQUENCE [LARGE SCALE GENOMIC DNA]</scope>
    <source>
        <strain evidence="11 12">CBS 661.87</strain>
    </source>
</reference>
<keyword evidence="12" id="KW-1185">Reference proteome</keyword>
<dbReference type="PANTHER" id="PTHR46300:SF7">
    <property type="entry name" value="P450, PUTATIVE (EUROFUNG)-RELATED"/>
    <property type="match status" value="1"/>
</dbReference>
<dbReference type="GO" id="GO:0016705">
    <property type="term" value="F:oxidoreductase activity, acting on paired donors, with incorporation or reduction of molecular oxygen"/>
    <property type="evidence" value="ECO:0007669"/>
    <property type="project" value="InterPro"/>
</dbReference>
<dbReference type="EMBL" id="JAACJP010000002">
    <property type="protein sequence ID" value="KAF5387184.1"/>
    <property type="molecule type" value="Genomic_DNA"/>
</dbReference>
<dbReference type="InterPro" id="IPR036396">
    <property type="entry name" value="Cyt_P450_sf"/>
</dbReference>
<dbReference type="PRINTS" id="PR00463">
    <property type="entry name" value="EP450I"/>
</dbReference>
<keyword evidence="4 9" id="KW-0349">Heme</keyword>
<dbReference type="SUPFAM" id="SSF48264">
    <property type="entry name" value="Cytochrome P450"/>
    <property type="match status" value="1"/>
</dbReference>
<dbReference type="OrthoDB" id="2789670at2759"/>
<evidence type="ECO:0000256" key="7">
    <source>
        <dbReference type="ARBA" id="ARBA00023004"/>
    </source>
</evidence>
<evidence type="ECO:0000256" key="5">
    <source>
        <dbReference type="ARBA" id="ARBA00022723"/>
    </source>
</evidence>
<comment type="cofactor">
    <cofactor evidence="1 9">
        <name>heme</name>
        <dbReference type="ChEBI" id="CHEBI:30413"/>
    </cofactor>
</comment>
<feature type="binding site" description="axial binding residue" evidence="9">
    <location>
        <position position="454"/>
    </location>
    <ligand>
        <name>heme</name>
        <dbReference type="ChEBI" id="CHEBI:30413"/>
    </ligand>
    <ligandPart>
        <name>Fe</name>
        <dbReference type="ChEBI" id="CHEBI:18248"/>
    </ligandPart>
</feature>
<keyword evidence="7 9" id="KW-0408">Iron</keyword>
<dbReference type="AlphaFoldDB" id="A0A8H5HQ29"/>
<keyword evidence="10" id="KW-0812">Transmembrane</keyword>
<organism evidence="11 12">
    <name type="scientific">Tricholomella constricta</name>
    <dbReference type="NCBI Taxonomy" id="117010"/>
    <lineage>
        <taxon>Eukaryota</taxon>
        <taxon>Fungi</taxon>
        <taxon>Dikarya</taxon>
        <taxon>Basidiomycota</taxon>
        <taxon>Agaricomycotina</taxon>
        <taxon>Agaricomycetes</taxon>
        <taxon>Agaricomycetidae</taxon>
        <taxon>Agaricales</taxon>
        <taxon>Tricholomatineae</taxon>
        <taxon>Lyophyllaceae</taxon>
        <taxon>Tricholomella</taxon>
    </lineage>
</organism>
<keyword evidence="10" id="KW-1133">Transmembrane helix</keyword>
<keyword evidence="6" id="KW-0560">Oxidoreductase</keyword>
<evidence type="ECO:0008006" key="13">
    <source>
        <dbReference type="Google" id="ProtNLM"/>
    </source>
</evidence>
<keyword evidence="8" id="KW-0503">Monooxygenase</keyword>
<dbReference type="GO" id="GO:0005506">
    <property type="term" value="F:iron ion binding"/>
    <property type="evidence" value="ECO:0007669"/>
    <property type="project" value="InterPro"/>
</dbReference>
<evidence type="ECO:0000256" key="8">
    <source>
        <dbReference type="ARBA" id="ARBA00023033"/>
    </source>
</evidence>
<evidence type="ECO:0000256" key="1">
    <source>
        <dbReference type="ARBA" id="ARBA00001971"/>
    </source>
</evidence>
<comment type="similarity">
    <text evidence="3">Belongs to the cytochrome P450 family.</text>
</comment>
<name>A0A8H5HQ29_9AGAR</name>
<keyword evidence="10" id="KW-0472">Membrane</keyword>
<proteinExistence type="inferred from homology"/>
<comment type="pathway">
    <text evidence="2">Secondary metabolite biosynthesis.</text>
</comment>
<evidence type="ECO:0000256" key="10">
    <source>
        <dbReference type="SAM" id="Phobius"/>
    </source>
</evidence>
<dbReference type="Pfam" id="PF00067">
    <property type="entry name" value="p450"/>
    <property type="match status" value="2"/>
</dbReference>
<evidence type="ECO:0000313" key="12">
    <source>
        <dbReference type="Proteomes" id="UP000565441"/>
    </source>
</evidence>
<accession>A0A8H5HQ29</accession>
<dbReference type="GO" id="GO:0004497">
    <property type="term" value="F:monooxygenase activity"/>
    <property type="evidence" value="ECO:0007669"/>
    <property type="project" value="UniProtKB-KW"/>
</dbReference>